<evidence type="ECO:0000259" key="3">
    <source>
        <dbReference type="Pfam" id="PF01425"/>
    </source>
</evidence>
<dbReference type="PANTHER" id="PTHR11895:SF7">
    <property type="entry name" value="GLUTAMYL-TRNA(GLN) AMIDOTRANSFERASE SUBUNIT A, MITOCHONDRIAL"/>
    <property type="match status" value="1"/>
</dbReference>
<dbReference type="AlphaFoldDB" id="A0A1G7M2B4"/>
<name>A0A1G7M2B4_9PROT</name>
<dbReference type="STRING" id="1082479.SAMN05216241_101440"/>
<protein>
    <submittedName>
        <fullName evidence="4">Amidase</fullName>
    </submittedName>
</protein>
<evidence type="ECO:0000256" key="2">
    <source>
        <dbReference type="SAM" id="MobiDB-lite"/>
    </source>
</evidence>
<dbReference type="Proteomes" id="UP000199415">
    <property type="component" value="Unassembled WGS sequence"/>
</dbReference>
<dbReference type="SUPFAM" id="SSF75304">
    <property type="entry name" value="Amidase signature (AS) enzymes"/>
    <property type="match status" value="1"/>
</dbReference>
<dbReference type="InterPro" id="IPR000120">
    <property type="entry name" value="Amidase"/>
</dbReference>
<reference evidence="4 5" key="1">
    <citation type="submission" date="2016-10" db="EMBL/GenBank/DDBJ databases">
        <authorList>
            <person name="de Groot N.N."/>
        </authorList>
    </citation>
    <scope>NUCLEOTIDE SEQUENCE [LARGE SCALE GENOMIC DNA]</scope>
    <source>
        <strain evidence="4 5">DSM 25584</strain>
    </source>
</reference>
<evidence type="ECO:0000313" key="4">
    <source>
        <dbReference type="EMBL" id="SDF55319.1"/>
    </source>
</evidence>
<dbReference type="Pfam" id="PF01425">
    <property type="entry name" value="Amidase"/>
    <property type="match status" value="1"/>
</dbReference>
<feature type="domain" description="Amidase" evidence="3">
    <location>
        <begin position="27"/>
        <end position="454"/>
    </location>
</feature>
<dbReference type="InterPro" id="IPR020556">
    <property type="entry name" value="Amidase_CS"/>
</dbReference>
<gene>
    <name evidence="4" type="ORF">SAMN05216241_101440</name>
</gene>
<keyword evidence="5" id="KW-1185">Reference proteome</keyword>
<dbReference type="InterPro" id="IPR023631">
    <property type="entry name" value="Amidase_dom"/>
</dbReference>
<dbReference type="Gene3D" id="3.90.1300.10">
    <property type="entry name" value="Amidase signature (AS) domain"/>
    <property type="match status" value="1"/>
</dbReference>
<proteinExistence type="inferred from homology"/>
<dbReference type="RefSeq" id="WP_218119086.1">
    <property type="nucleotide sequence ID" value="NZ_FNCE01000001.1"/>
</dbReference>
<evidence type="ECO:0000313" key="5">
    <source>
        <dbReference type="Proteomes" id="UP000199415"/>
    </source>
</evidence>
<dbReference type="InterPro" id="IPR036928">
    <property type="entry name" value="AS_sf"/>
</dbReference>
<sequence length="474" mass="49915">MDWASYAQHDAVGLGELVARREVHPRELLDAARDAADRLNPELNAVVARLDDRAERAADVVDPGASPLAGVPYLLKDLGVGIEGVPTSHGCGLFRDTPMPETSTAVARSKAAGLVIFGKTNTPEFGLSLSTEPRAFGPTRNPHDLRRSAGGSSGGSAAAVASGIVPAAHASDGGGSIRCPASVCGLFGLKPTRARVPMGPTAAEAWNGMATMHAITRSVRDSAALLDVAAGPEPGDPYAAPPPDRPYLDEVGRDPGTLRIALTRDGDVPSDGACRAAVERVARMCEDLVHRVEETAPAFDHDALRTALLTLVTVHSAAQLDQIAELLGRELQPGELEAFTEALAAQGRPVPGTEMVRMRDTILGLGRRFGRFFQGFDIWLTPTLAQPPAKLGWLDPDGVDAETLLTRHTLYGPFLPLANATGCPAANLPLVWSEDGLPLGVMAMAPFGREDRLLRLAAQLEAAHPDAWGITTAQ</sequence>
<dbReference type="EMBL" id="FNCE01000001">
    <property type="protein sequence ID" value="SDF55319.1"/>
    <property type="molecule type" value="Genomic_DNA"/>
</dbReference>
<feature type="region of interest" description="Disordered" evidence="2">
    <location>
        <begin position="128"/>
        <end position="156"/>
    </location>
</feature>
<dbReference type="GO" id="GO:0003824">
    <property type="term" value="F:catalytic activity"/>
    <property type="evidence" value="ECO:0007669"/>
    <property type="project" value="InterPro"/>
</dbReference>
<accession>A0A1G7M2B4</accession>
<comment type="similarity">
    <text evidence="1">Belongs to the amidase family.</text>
</comment>
<dbReference type="PANTHER" id="PTHR11895">
    <property type="entry name" value="TRANSAMIDASE"/>
    <property type="match status" value="1"/>
</dbReference>
<evidence type="ECO:0000256" key="1">
    <source>
        <dbReference type="ARBA" id="ARBA00009199"/>
    </source>
</evidence>
<organism evidence="4 5">
    <name type="scientific">Limimonas halophila</name>
    <dbReference type="NCBI Taxonomy" id="1082479"/>
    <lineage>
        <taxon>Bacteria</taxon>
        <taxon>Pseudomonadati</taxon>
        <taxon>Pseudomonadota</taxon>
        <taxon>Alphaproteobacteria</taxon>
        <taxon>Rhodospirillales</taxon>
        <taxon>Rhodovibrionaceae</taxon>
        <taxon>Limimonas</taxon>
    </lineage>
</organism>
<dbReference type="PROSITE" id="PS00571">
    <property type="entry name" value="AMIDASES"/>
    <property type="match status" value="1"/>
</dbReference>